<dbReference type="AlphaFoldDB" id="A0A6A5K1M1"/>
<feature type="compositionally biased region" description="Low complexity" evidence="1">
    <location>
        <begin position="981"/>
        <end position="995"/>
    </location>
</feature>
<feature type="compositionally biased region" description="Polar residues" evidence="1">
    <location>
        <begin position="593"/>
        <end position="603"/>
    </location>
</feature>
<feature type="region of interest" description="Disordered" evidence="1">
    <location>
        <begin position="1"/>
        <end position="422"/>
    </location>
</feature>
<feature type="compositionally biased region" description="Pro residues" evidence="1">
    <location>
        <begin position="28"/>
        <end position="40"/>
    </location>
</feature>
<feature type="compositionally biased region" description="Acidic residues" evidence="1">
    <location>
        <begin position="999"/>
        <end position="1011"/>
    </location>
</feature>
<feature type="compositionally biased region" description="Polar residues" evidence="1">
    <location>
        <begin position="363"/>
        <end position="387"/>
    </location>
</feature>
<feature type="compositionally biased region" description="Polar residues" evidence="1">
    <location>
        <begin position="87"/>
        <end position="99"/>
    </location>
</feature>
<feature type="compositionally biased region" description="Polar residues" evidence="1">
    <location>
        <begin position="749"/>
        <end position="767"/>
    </location>
</feature>
<feature type="compositionally biased region" description="Polar residues" evidence="1">
    <location>
        <begin position="259"/>
        <end position="273"/>
    </location>
</feature>
<feature type="region of interest" description="Disordered" evidence="1">
    <location>
        <begin position="939"/>
        <end position="1048"/>
    </location>
</feature>
<evidence type="ECO:0000313" key="3">
    <source>
        <dbReference type="Proteomes" id="UP000800040"/>
    </source>
</evidence>
<name>A0A6A5K1M1_9PLEO</name>
<feature type="compositionally biased region" description="Pro residues" evidence="1">
    <location>
        <begin position="327"/>
        <end position="359"/>
    </location>
</feature>
<feature type="compositionally biased region" description="Polar residues" evidence="1">
    <location>
        <begin position="1033"/>
        <end position="1047"/>
    </location>
</feature>
<reference evidence="2" key="1">
    <citation type="submission" date="2020-01" db="EMBL/GenBank/DDBJ databases">
        <authorList>
            <consortium name="DOE Joint Genome Institute"/>
            <person name="Haridas S."/>
            <person name="Albert R."/>
            <person name="Binder M."/>
            <person name="Bloem J."/>
            <person name="Labutti K."/>
            <person name="Salamov A."/>
            <person name="Andreopoulos B."/>
            <person name="Baker S.E."/>
            <person name="Barry K."/>
            <person name="Bills G."/>
            <person name="Bluhm B.H."/>
            <person name="Cannon C."/>
            <person name="Castanera R."/>
            <person name="Culley D.E."/>
            <person name="Daum C."/>
            <person name="Ezra D."/>
            <person name="Gonzalez J.B."/>
            <person name="Henrissat B."/>
            <person name="Kuo A."/>
            <person name="Liang C."/>
            <person name="Lipzen A."/>
            <person name="Lutzoni F."/>
            <person name="Magnuson J."/>
            <person name="Mondo S."/>
            <person name="Nolan M."/>
            <person name="Ohm R."/>
            <person name="Pangilinan J."/>
            <person name="Park H.-J."/>
            <person name="Ramirez L."/>
            <person name="Alfaro M."/>
            <person name="Sun H."/>
            <person name="Tritt A."/>
            <person name="Yoshinaga Y."/>
            <person name="Zwiers L.-H."/>
            <person name="Turgeon B.G."/>
            <person name="Goodwin S.B."/>
            <person name="Spatafora J.W."/>
            <person name="Crous P.W."/>
            <person name="Grigoriev I.V."/>
        </authorList>
    </citation>
    <scope>NUCLEOTIDE SEQUENCE</scope>
    <source>
        <strain evidence="2">P77</strain>
    </source>
</reference>
<feature type="region of interest" description="Disordered" evidence="1">
    <location>
        <begin position="592"/>
        <end position="616"/>
    </location>
</feature>
<feature type="compositionally biased region" description="Polar residues" evidence="1">
    <location>
        <begin position="942"/>
        <end position="972"/>
    </location>
</feature>
<evidence type="ECO:0000256" key="1">
    <source>
        <dbReference type="SAM" id="MobiDB-lite"/>
    </source>
</evidence>
<feature type="compositionally biased region" description="Low complexity" evidence="1">
    <location>
        <begin position="177"/>
        <end position="193"/>
    </location>
</feature>
<proteinExistence type="predicted"/>
<dbReference type="Proteomes" id="UP000800040">
    <property type="component" value="Unassembled WGS sequence"/>
</dbReference>
<accession>A0A6A5K1M1</accession>
<dbReference type="EMBL" id="ML975361">
    <property type="protein sequence ID" value="KAF1831545.1"/>
    <property type="molecule type" value="Genomic_DNA"/>
</dbReference>
<keyword evidence="3" id="KW-1185">Reference proteome</keyword>
<gene>
    <name evidence="2" type="ORF">BDW02DRAFT_46996</name>
</gene>
<feature type="region of interest" description="Disordered" evidence="1">
    <location>
        <begin position="1075"/>
        <end position="1171"/>
    </location>
</feature>
<feature type="compositionally biased region" description="Polar residues" evidence="1">
    <location>
        <begin position="154"/>
        <end position="170"/>
    </location>
</feature>
<feature type="region of interest" description="Disordered" evidence="1">
    <location>
        <begin position="742"/>
        <end position="777"/>
    </location>
</feature>
<evidence type="ECO:0000313" key="2">
    <source>
        <dbReference type="EMBL" id="KAF1831545.1"/>
    </source>
</evidence>
<feature type="compositionally biased region" description="Basic and acidic residues" evidence="1">
    <location>
        <begin position="283"/>
        <end position="298"/>
    </location>
</feature>
<feature type="compositionally biased region" description="Low complexity" evidence="1">
    <location>
        <begin position="1099"/>
        <end position="1109"/>
    </location>
</feature>
<feature type="compositionally biased region" description="Polar residues" evidence="1">
    <location>
        <begin position="43"/>
        <end position="58"/>
    </location>
</feature>
<sequence length="1211" mass="129384">MAPSGSSMFSKLRPGHAKRNGSNLASPEPVPSPAAYPLPSPSQNTPEYFSSPRFNDNASYTSSSPISPYPPQLPPITRVASKLDKSVSPNSSQYTPSQHSGSTGGSSSKTAQDRGMLSPAQRTPDHLSPNYEKKPLSARSNMGTSLHPPAPSGISPSYANFSKSQTSLLSGISDKLTGSAKGTSSTPTAAPAKAKSRLNLRNPMSLLMRRRSGQTLDPLADESLVTQRSPSNVPPMPDNYDPSIRGNIVHDFNAPRLNRNYSSNSAREGSEGQTDIGRVSPPKIDKEHTPVFHEHFDDDTSYEQSQAAIRAEQLANKDFLARNSVQIPPPKHSPPPPPPPAPKNSPPPPPPKLSPPPRPSFQAFDSGSSVLSPVQESDSPLLSSTDVTPRKRKSTKTPPPPARSRATSVTDPSFQPAGLPAHFSSRASRFSFQISGGTDSAEEKLLEERHKAKEAEKATKQARNSTNTVDDEYDEFDMDNYDDMDGGFDEEIPMLGEEDLFGGGLGDQTLDSGINTFDFSALSIQPGMNDPISPVGQIQTPIDANGNPIGFAMSEDMLKQYQMAAFGYPTGVQGVAPQEAHGLGVMGLEDGPDSSSPIKSLQDTGPIASYQPSSSGDIDLDDDMYFDDGLIGDQNDADATEFDENVFDDPGGPLYERKVKFAEEEQVSAAHISRAYDVLSSETGYEADDDTVPKHLEKSEPSLAHKTSVAQQHTVPSFDNLSAYHSALAEATSRAEAAGRFTRKASVDAGQQSSDVDDLSSPTNSRPSLVPDDGRFSVDTMGFPPDDDTFGMSSAFVDDYDYSDFDSALEDDPIIAAANAEALAYDDEGFYGQEFGFYASAVGESPSAWGGFFGPSGGLGRTVSGRNAVREPNLTPITERSEYSTRNSFISLNHFRDGQQPLSSPGLAQLARMSPYGWPGPEEEDMSMDTLMKLRKGAFGSSVPSLPASTANSPRNSSPMGTQFVPRTSSPAGNRMREHPSSSLESSYSSANISSDYPNNEEEEDAEDDGDLMAAVNDGSDQSSDDEGRPESPTLTASDYNSLSSPTGYGMGNEVPLLPPISELYAQHNLSLGMAPTNPTSPTNISLPVSPFPIPLPSPYAQQQQQQQRPPNPPAIDTSLSSPSAPTSCAPRRQSLGVISPTSNSSPATPGGCTGGWNRGHSRKGSAADSVTYVREKDEAGEGRWVLERRRTAESGELELIGRQIVEGGRI</sequence>
<organism evidence="2 3">
    <name type="scientific">Decorospora gaudefroyi</name>
    <dbReference type="NCBI Taxonomy" id="184978"/>
    <lineage>
        <taxon>Eukaryota</taxon>
        <taxon>Fungi</taxon>
        <taxon>Dikarya</taxon>
        <taxon>Ascomycota</taxon>
        <taxon>Pezizomycotina</taxon>
        <taxon>Dothideomycetes</taxon>
        <taxon>Pleosporomycetidae</taxon>
        <taxon>Pleosporales</taxon>
        <taxon>Pleosporineae</taxon>
        <taxon>Pleosporaceae</taxon>
        <taxon>Decorospora</taxon>
    </lineage>
</organism>
<feature type="compositionally biased region" description="Polar residues" evidence="1">
    <location>
        <begin position="1118"/>
        <end position="1127"/>
    </location>
</feature>
<protein>
    <submittedName>
        <fullName evidence="2">Uncharacterized protein</fullName>
    </submittedName>
</protein>
<dbReference type="OrthoDB" id="5408302at2759"/>